<organism evidence="3 4">
    <name type="scientific">Nocardia ignorata</name>
    <dbReference type="NCBI Taxonomy" id="145285"/>
    <lineage>
        <taxon>Bacteria</taxon>
        <taxon>Bacillati</taxon>
        <taxon>Actinomycetota</taxon>
        <taxon>Actinomycetes</taxon>
        <taxon>Mycobacteriales</taxon>
        <taxon>Nocardiaceae</taxon>
        <taxon>Nocardia</taxon>
    </lineage>
</organism>
<dbReference type="RefSeq" id="WP_067497433.1">
    <property type="nucleotide sequence ID" value="NZ_SNXK01000010.1"/>
</dbReference>
<dbReference type="InterPro" id="IPR011251">
    <property type="entry name" value="Luciferase-like_dom"/>
</dbReference>
<evidence type="ECO:0000313" key="4">
    <source>
        <dbReference type="Proteomes" id="UP000295087"/>
    </source>
</evidence>
<comment type="caution">
    <text evidence="3">The sequence shown here is derived from an EMBL/GenBank/DDBJ whole genome shotgun (WGS) entry which is preliminary data.</text>
</comment>
<dbReference type="SUPFAM" id="SSF51679">
    <property type="entry name" value="Bacterial luciferase-like"/>
    <property type="match status" value="1"/>
</dbReference>
<dbReference type="Proteomes" id="UP000295087">
    <property type="component" value="Unassembled WGS sequence"/>
</dbReference>
<reference evidence="3 4" key="1">
    <citation type="submission" date="2019-03" db="EMBL/GenBank/DDBJ databases">
        <title>Genomic Encyclopedia of Type Strains, Phase IV (KMG-IV): sequencing the most valuable type-strain genomes for metagenomic binning, comparative biology and taxonomic classification.</title>
        <authorList>
            <person name="Goeker M."/>
        </authorList>
    </citation>
    <scope>NUCLEOTIDE SEQUENCE [LARGE SCALE GENOMIC DNA]</scope>
    <source>
        <strain evidence="3 4">DSM 44496</strain>
    </source>
</reference>
<feature type="domain" description="Luciferase-like" evidence="2">
    <location>
        <begin position="1"/>
        <end position="67"/>
    </location>
</feature>
<proteinExistence type="predicted"/>
<accession>A0A4R6P1Z2</accession>
<evidence type="ECO:0000259" key="2">
    <source>
        <dbReference type="Pfam" id="PF00296"/>
    </source>
</evidence>
<dbReference type="GO" id="GO:0004497">
    <property type="term" value="F:monooxygenase activity"/>
    <property type="evidence" value="ECO:0007669"/>
    <property type="project" value="UniProtKB-KW"/>
</dbReference>
<evidence type="ECO:0000313" key="3">
    <source>
        <dbReference type="EMBL" id="TDP30910.1"/>
    </source>
</evidence>
<dbReference type="EMBL" id="SNXK01000010">
    <property type="protein sequence ID" value="TDP30910.1"/>
    <property type="molecule type" value="Genomic_DNA"/>
</dbReference>
<sequence>MKLLLMTLITRVPDPVTGVVPSTRDRFREVVEQARRAEKFGFDGFAVGERHEDAHGGVDRTSTAGHIRNALGRETFAGTDRSARDAAGRGGLRHVGTASSAHRRDPTFRDRLGLPRPVSRYAAGAAL</sequence>
<dbReference type="GO" id="GO:0016705">
    <property type="term" value="F:oxidoreductase activity, acting on paired donors, with incorporation or reduction of molecular oxygen"/>
    <property type="evidence" value="ECO:0007669"/>
    <property type="project" value="InterPro"/>
</dbReference>
<dbReference type="Gene3D" id="3.20.20.30">
    <property type="entry name" value="Luciferase-like domain"/>
    <property type="match status" value="1"/>
</dbReference>
<feature type="region of interest" description="Disordered" evidence="1">
    <location>
        <begin position="53"/>
        <end position="114"/>
    </location>
</feature>
<gene>
    <name evidence="3" type="ORF">DFR75_110117</name>
</gene>
<keyword evidence="3" id="KW-0503">Monooxygenase</keyword>
<evidence type="ECO:0000256" key="1">
    <source>
        <dbReference type="SAM" id="MobiDB-lite"/>
    </source>
</evidence>
<keyword evidence="4" id="KW-1185">Reference proteome</keyword>
<keyword evidence="3" id="KW-0560">Oxidoreductase</keyword>
<dbReference type="AlphaFoldDB" id="A0A4R6P1Z2"/>
<dbReference type="InterPro" id="IPR036661">
    <property type="entry name" value="Luciferase-like_sf"/>
</dbReference>
<feature type="compositionally biased region" description="Basic and acidic residues" evidence="1">
    <location>
        <begin position="102"/>
        <end position="113"/>
    </location>
</feature>
<name>A0A4R6P1Z2_NOCIG</name>
<protein>
    <submittedName>
        <fullName evidence="3">Luciferase-like monooxygenase</fullName>
    </submittedName>
</protein>
<dbReference type="Pfam" id="PF00296">
    <property type="entry name" value="Bac_luciferase"/>
    <property type="match status" value="1"/>
</dbReference>